<gene>
    <name evidence="3" type="ORF">F0P93_13940</name>
</gene>
<organism evidence="3 4">
    <name type="scientific">Larkinella humicola</name>
    <dbReference type="NCBI Taxonomy" id="2607654"/>
    <lineage>
        <taxon>Bacteria</taxon>
        <taxon>Pseudomonadati</taxon>
        <taxon>Bacteroidota</taxon>
        <taxon>Cytophagia</taxon>
        <taxon>Cytophagales</taxon>
        <taxon>Spirosomataceae</taxon>
        <taxon>Larkinella</taxon>
    </lineage>
</organism>
<feature type="region of interest" description="Disordered" evidence="1">
    <location>
        <begin position="800"/>
        <end position="827"/>
    </location>
</feature>
<feature type="chain" id="PRO_5024989366" evidence="2">
    <location>
        <begin position="40"/>
        <end position="944"/>
    </location>
</feature>
<dbReference type="NCBIfam" id="TIGR04183">
    <property type="entry name" value="Por_Secre_tail"/>
    <property type="match status" value="1"/>
</dbReference>
<sequence>METLPANRHRVSYSARNKGFKGFFLALCLLLPATSLLLAQSFSVQPDQHGFYQLQKNANSQTSAARKAQTVTVSIANDSRRSGDAAVLSVSLGPEINLNNGSNFTLIVRTSPELTNQSDVIYISNKLVDRSSRTMQIPVGGLNANTDYYFTLLYSSECTGETIAEVHYKTGAALQKPKRILLILDKQYENDLQIEQALSVYKADVNRADPNLVFERFYLSTDPAEKGKLYEQIKSWYFDATTPLHYLFFIGQNASTYIRSYHLNPKTNQAGPGDVFSLPSIGVYAKILTQDYPFDPQQNAFINRRYRCQDVGADPIPNDISSTYAQSSIVDISYGAIVPTRPEEGKAYLLRYFEKLHRYKTGQIKFDKKALLADTFYHDGSYPKKVEELTGRWTNNDTINVPRKYGPNFHGDDPIWRADYLKKLGSNSYEIATFYGHGSPGLHYFGITPTEIQNLGKLNTLLFDFLACSVGGIDVRDYMAGTYLDKGNTLFVNAYSVTIFASTQENESPLLEKFKEKRPFHAFARGAYVSDAFRHGFTFNDAQYPLGDPLLLLDPPCTNAEPLVISAAGSLSLCSGDTVSLRVPETFTDFRWFRNGQEITTAKSQKLVVSQSGSYTAKAKQCGQEVSSEGITITEKPGPVIPVLTVETFPDRYRLRVTPAGAFTGGFSWFINGERWQETTQDTARPVLLADYSVRVVKDGCSALSKPVSVRIEKPALSVTAPVPLCTGDSVALKAPDNFSSYTWLTKDGPSVTTTSSTRFIKQSASVAVTPKRGNLEGPTSDYVTMNFSPKPTKPTLTLESNGFRSSSTTGNQWYRNGQPLPDSTRQVLRNPGAGTYTVRVTGQGGCFNDSDPMIITAVEPTPGTLKVYPNPGNGTFWVEWPDAFRSGDLEVVDNLGRQVYSRSYASKPVGPVPVRLKTAPGLYLLRLSNAGQIHTVKVVIETD</sequence>
<feature type="signal peptide" evidence="2">
    <location>
        <begin position="1"/>
        <end position="39"/>
    </location>
</feature>
<evidence type="ECO:0000313" key="3">
    <source>
        <dbReference type="EMBL" id="KAA9353727.1"/>
    </source>
</evidence>
<keyword evidence="2" id="KW-0732">Signal</keyword>
<evidence type="ECO:0000256" key="2">
    <source>
        <dbReference type="SAM" id="SignalP"/>
    </source>
</evidence>
<dbReference type="SUPFAM" id="SSF48726">
    <property type="entry name" value="Immunoglobulin"/>
    <property type="match status" value="1"/>
</dbReference>
<keyword evidence="4" id="KW-1185">Reference proteome</keyword>
<dbReference type="Proteomes" id="UP000326344">
    <property type="component" value="Unassembled WGS sequence"/>
</dbReference>
<evidence type="ECO:0000313" key="4">
    <source>
        <dbReference type="Proteomes" id="UP000326344"/>
    </source>
</evidence>
<dbReference type="InterPro" id="IPR036179">
    <property type="entry name" value="Ig-like_dom_sf"/>
</dbReference>
<reference evidence="3 4" key="1">
    <citation type="submission" date="2019-09" db="EMBL/GenBank/DDBJ databases">
        <title>Genome Sequence of Larkinella sp MA1.</title>
        <authorList>
            <person name="Srinivasan S."/>
        </authorList>
    </citation>
    <scope>NUCLEOTIDE SEQUENCE [LARGE SCALE GENOMIC DNA]</scope>
    <source>
        <strain evidence="3 4">MA1</strain>
    </source>
</reference>
<protein>
    <submittedName>
        <fullName evidence="3">T9SS type A sorting domain-containing protein</fullName>
    </submittedName>
</protein>
<dbReference type="AlphaFoldDB" id="A0A5N1JGV3"/>
<evidence type="ECO:0000256" key="1">
    <source>
        <dbReference type="SAM" id="MobiDB-lite"/>
    </source>
</evidence>
<dbReference type="EMBL" id="VTWS01000003">
    <property type="protein sequence ID" value="KAA9353727.1"/>
    <property type="molecule type" value="Genomic_DNA"/>
</dbReference>
<proteinExistence type="predicted"/>
<name>A0A5N1JGV3_9BACT</name>
<comment type="caution">
    <text evidence="3">The sequence shown here is derived from an EMBL/GenBank/DDBJ whole genome shotgun (WGS) entry which is preliminary data.</text>
</comment>
<accession>A0A5N1JGV3</accession>
<dbReference type="InterPro" id="IPR026444">
    <property type="entry name" value="Secre_tail"/>
</dbReference>